<evidence type="ECO:0000313" key="2">
    <source>
        <dbReference type="Proteomes" id="UP001589646"/>
    </source>
</evidence>
<dbReference type="EMBL" id="JBHMCE010000002">
    <property type="protein sequence ID" value="MFB9526521.1"/>
    <property type="molecule type" value="Genomic_DNA"/>
</dbReference>
<reference evidence="1 2" key="1">
    <citation type="submission" date="2024-09" db="EMBL/GenBank/DDBJ databases">
        <authorList>
            <person name="Sun Q."/>
            <person name="Mori K."/>
        </authorList>
    </citation>
    <scope>NUCLEOTIDE SEQUENCE [LARGE SCALE GENOMIC DNA]</scope>
    <source>
        <strain evidence="1 2">JCM 3323</strain>
    </source>
</reference>
<keyword evidence="2" id="KW-1185">Reference proteome</keyword>
<dbReference type="InterPro" id="IPR011990">
    <property type="entry name" value="TPR-like_helical_dom_sf"/>
</dbReference>
<name>A0ABV5PTG9_9ACTN</name>
<protein>
    <submittedName>
        <fullName evidence="1">Tetratricopeptide repeat protein</fullName>
    </submittedName>
</protein>
<dbReference type="Proteomes" id="UP001589646">
    <property type="component" value="Unassembled WGS sequence"/>
</dbReference>
<sequence length="517" mass="56062">MTTEWTCPGCGHAQLFEGGRYLPLEEDVPASGLQDRAQVRVVCDRCGAAHLIVPPLIVDLLPSLLVFVADADRPTLLEEFRELLDDLAEEIAEERFATILASSYQVVVGLDGLHRLLDLVLGGATMEMLLPATYVVPMCAHLHLLVVAKEYADAGRDADAYQVLLRSAAHALYNPDFFRELSGYAHTAGDHEVAEAALTEAELQEAGHSHVWIVLLPAGTHIGEEDPPADLCPPTLFARVRDTSQPILPDPYVAARAGMLVGEIERAIVHLGPTWELSFYRETMTIQFEQWLESQELRYDPQDLVEIFVTERREALPEPDDTLGPEELGRLGAILADSGHEQQALPVLHRAIGDAAPGTMPIARYNLAALLDRTGAAAEAVPLYRDVAAGTDLVSASMALLALGRLYQERGDDQEARLAFDDAVSLGHPAHGPQALLELARLEGRRGDTATQESHLVELVEAQIEDVSEAAALDLGVLRIREGDAAGAVPMLELAADSLDDEIADAATELLSQLRAR</sequence>
<organism evidence="1 2">
    <name type="scientific">Nonomuraea roseola</name>
    <dbReference type="NCBI Taxonomy" id="46179"/>
    <lineage>
        <taxon>Bacteria</taxon>
        <taxon>Bacillati</taxon>
        <taxon>Actinomycetota</taxon>
        <taxon>Actinomycetes</taxon>
        <taxon>Streptosporangiales</taxon>
        <taxon>Streptosporangiaceae</taxon>
        <taxon>Nonomuraea</taxon>
    </lineage>
</organism>
<dbReference type="SUPFAM" id="SSF48452">
    <property type="entry name" value="TPR-like"/>
    <property type="match status" value="1"/>
</dbReference>
<evidence type="ECO:0000313" key="1">
    <source>
        <dbReference type="EMBL" id="MFB9526521.1"/>
    </source>
</evidence>
<accession>A0ABV5PTG9</accession>
<proteinExistence type="predicted"/>
<dbReference type="RefSeq" id="WP_346123626.1">
    <property type="nucleotide sequence ID" value="NZ_BAAAXC010000014.1"/>
</dbReference>
<comment type="caution">
    <text evidence="1">The sequence shown here is derived from an EMBL/GenBank/DDBJ whole genome shotgun (WGS) entry which is preliminary data.</text>
</comment>
<dbReference type="Gene3D" id="1.25.40.10">
    <property type="entry name" value="Tetratricopeptide repeat domain"/>
    <property type="match status" value="1"/>
</dbReference>
<gene>
    <name evidence="1" type="ORF">ACFFRN_07830</name>
</gene>